<name>A0AAV9ICL1_9RHOD</name>
<evidence type="ECO:0000256" key="5">
    <source>
        <dbReference type="ARBA" id="ARBA00022884"/>
    </source>
</evidence>
<evidence type="ECO:0008006" key="10">
    <source>
        <dbReference type="Google" id="ProtNLM"/>
    </source>
</evidence>
<comment type="caution">
    <text evidence="8">The sequence shown here is derived from an EMBL/GenBank/DDBJ whole genome shotgun (WGS) entry which is preliminary data.</text>
</comment>
<evidence type="ECO:0000256" key="6">
    <source>
        <dbReference type="ARBA" id="ARBA00023125"/>
    </source>
</evidence>
<dbReference type="SUPFAM" id="SSF74784">
    <property type="entry name" value="Translin"/>
    <property type="match status" value="1"/>
</dbReference>
<dbReference type="GO" id="GO:0043565">
    <property type="term" value="F:sequence-specific DNA binding"/>
    <property type="evidence" value="ECO:0007669"/>
    <property type="project" value="InterPro"/>
</dbReference>
<organism evidence="8 9">
    <name type="scientific">Galdieria yellowstonensis</name>
    <dbReference type="NCBI Taxonomy" id="3028027"/>
    <lineage>
        <taxon>Eukaryota</taxon>
        <taxon>Rhodophyta</taxon>
        <taxon>Bangiophyceae</taxon>
        <taxon>Galdieriales</taxon>
        <taxon>Galdieriaceae</taxon>
        <taxon>Galdieria</taxon>
    </lineage>
</organism>
<reference evidence="8 9" key="1">
    <citation type="submission" date="2022-07" db="EMBL/GenBank/DDBJ databases">
        <title>Genome-wide signatures of adaptation to extreme environments.</title>
        <authorList>
            <person name="Cho C.H."/>
            <person name="Yoon H.S."/>
        </authorList>
    </citation>
    <scope>NUCLEOTIDE SEQUENCE [LARGE SCALE GENOMIC DNA]</scope>
    <source>
        <strain evidence="8 9">108.79 E11</strain>
    </source>
</reference>
<dbReference type="EMBL" id="JANCYU010000027">
    <property type="protein sequence ID" value="KAK4525013.1"/>
    <property type="molecule type" value="Genomic_DNA"/>
</dbReference>
<gene>
    <name evidence="8" type="ORF">GAYE_SCF07G2917</name>
</gene>
<evidence type="ECO:0000256" key="3">
    <source>
        <dbReference type="ARBA" id="ARBA00005902"/>
    </source>
</evidence>
<keyword evidence="4" id="KW-0963">Cytoplasm</keyword>
<evidence type="ECO:0000313" key="9">
    <source>
        <dbReference type="Proteomes" id="UP001300502"/>
    </source>
</evidence>
<dbReference type="GO" id="GO:0005634">
    <property type="term" value="C:nucleus"/>
    <property type="evidence" value="ECO:0007669"/>
    <property type="project" value="UniProtKB-SubCell"/>
</dbReference>
<dbReference type="InterPro" id="IPR002848">
    <property type="entry name" value="Translin_fam"/>
</dbReference>
<dbReference type="InterPro" id="IPR016068">
    <property type="entry name" value="Translin_N"/>
</dbReference>
<sequence>MESSLFSQLNKYLEEEARCREMLRECRDQCDAAVRTTAVLVESLHKERDLSSKLKALYEALQEVASEFVQLQLKVPLHEYYKYNELWRSSLAQAVATGCLVYYLDCNQLADISVLEKIFHPKKQEEGAPVVRIELEDYLVGLCNLVSELSRMSVNRVTIGDFEFAVQAAKFCSEILAGFRLLNFRNDYLRRRFDGMKYDVKKLEEVVYDISIRGLLK</sequence>
<dbReference type="Gene3D" id="1.20.58.200">
    <property type="entry name" value="Translin, domain 2"/>
    <property type="match status" value="1"/>
</dbReference>
<evidence type="ECO:0000313" key="8">
    <source>
        <dbReference type="EMBL" id="KAK4525013.1"/>
    </source>
</evidence>
<keyword evidence="9" id="KW-1185">Reference proteome</keyword>
<dbReference type="GO" id="GO:0003697">
    <property type="term" value="F:single-stranded DNA binding"/>
    <property type="evidence" value="ECO:0007669"/>
    <property type="project" value="InterPro"/>
</dbReference>
<protein>
    <recommendedName>
        <fullName evidence="10">Translin</fullName>
    </recommendedName>
</protein>
<keyword evidence="6" id="KW-0238">DNA-binding</keyword>
<evidence type="ECO:0000256" key="4">
    <source>
        <dbReference type="ARBA" id="ARBA00022490"/>
    </source>
</evidence>
<evidence type="ECO:0000256" key="7">
    <source>
        <dbReference type="ARBA" id="ARBA00023242"/>
    </source>
</evidence>
<dbReference type="Gene3D" id="1.20.58.190">
    <property type="entry name" value="Translin, domain 1"/>
    <property type="match status" value="1"/>
</dbReference>
<dbReference type="GO" id="GO:0005737">
    <property type="term" value="C:cytoplasm"/>
    <property type="evidence" value="ECO:0007669"/>
    <property type="project" value="UniProtKB-SubCell"/>
</dbReference>
<dbReference type="Pfam" id="PF01997">
    <property type="entry name" value="Translin"/>
    <property type="match status" value="1"/>
</dbReference>
<comment type="similarity">
    <text evidence="3">Belongs to the translin family.</text>
</comment>
<evidence type="ECO:0000256" key="1">
    <source>
        <dbReference type="ARBA" id="ARBA00004123"/>
    </source>
</evidence>
<dbReference type="InterPro" id="IPR016069">
    <property type="entry name" value="Translin_C"/>
</dbReference>
<dbReference type="CDD" id="cd14819">
    <property type="entry name" value="Translin"/>
    <property type="match status" value="1"/>
</dbReference>
<evidence type="ECO:0000256" key="2">
    <source>
        <dbReference type="ARBA" id="ARBA00004496"/>
    </source>
</evidence>
<dbReference type="PANTHER" id="PTHR10741">
    <property type="entry name" value="TRANSLIN AND TRANSLIN ASSOCIATED PROTEIN X"/>
    <property type="match status" value="1"/>
</dbReference>
<dbReference type="AlphaFoldDB" id="A0AAV9ICL1"/>
<accession>A0AAV9ICL1</accession>
<keyword evidence="5" id="KW-0694">RNA-binding</keyword>
<dbReference type="InterPro" id="IPR033956">
    <property type="entry name" value="Translin"/>
</dbReference>
<proteinExistence type="inferred from homology"/>
<dbReference type="GO" id="GO:0003723">
    <property type="term" value="F:RNA binding"/>
    <property type="evidence" value="ECO:0007669"/>
    <property type="project" value="UniProtKB-KW"/>
</dbReference>
<dbReference type="Proteomes" id="UP001300502">
    <property type="component" value="Unassembled WGS sequence"/>
</dbReference>
<comment type="subcellular location">
    <subcellularLocation>
        <location evidence="2">Cytoplasm</location>
    </subcellularLocation>
    <subcellularLocation>
        <location evidence="1">Nucleus</location>
    </subcellularLocation>
</comment>
<dbReference type="GO" id="GO:0016070">
    <property type="term" value="P:RNA metabolic process"/>
    <property type="evidence" value="ECO:0007669"/>
    <property type="project" value="InterPro"/>
</dbReference>
<keyword evidence="7" id="KW-0539">Nucleus</keyword>
<dbReference type="InterPro" id="IPR036081">
    <property type="entry name" value="Translin_sf"/>
</dbReference>